<dbReference type="RefSeq" id="WP_084192190.1">
    <property type="nucleotide sequence ID" value="NZ_FTMG01000006.1"/>
</dbReference>
<keyword evidence="2" id="KW-1185">Reference proteome</keyword>
<organism evidence="1 2">
    <name type="scientific">Mucilaginibacter lappiensis</name>
    <dbReference type="NCBI Taxonomy" id="354630"/>
    <lineage>
        <taxon>Bacteria</taxon>
        <taxon>Pseudomonadati</taxon>
        <taxon>Bacteroidota</taxon>
        <taxon>Sphingobacteriia</taxon>
        <taxon>Sphingobacteriales</taxon>
        <taxon>Sphingobacteriaceae</taxon>
        <taxon>Mucilaginibacter</taxon>
    </lineage>
</organism>
<sequence length="130" mass="14488">MNSALIGASGGGTAIHATGMIVEPEKLVICCSDSVFCMAIPTLLLQWKTKGDFATCFEVFKYKSDYIVHGEVEISRLSTDGDIIWQQSGADIFVTLDSNEAEFIITDDYILATDWENRKYKFDFDGNVIR</sequence>
<dbReference type="Proteomes" id="UP000541583">
    <property type="component" value="Unassembled WGS sequence"/>
</dbReference>
<comment type="caution">
    <text evidence="1">The sequence shown here is derived from an EMBL/GenBank/DDBJ whole genome shotgun (WGS) entry which is preliminary data.</text>
</comment>
<name>A0ABR6PQ13_9SPHI</name>
<proteinExistence type="predicted"/>
<evidence type="ECO:0000313" key="2">
    <source>
        <dbReference type="Proteomes" id="UP000541583"/>
    </source>
</evidence>
<dbReference type="EMBL" id="JACHCB010000007">
    <property type="protein sequence ID" value="MBB6110356.1"/>
    <property type="molecule type" value="Genomic_DNA"/>
</dbReference>
<reference evidence="1 2" key="1">
    <citation type="submission" date="2020-08" db="EMBL/GenBank/DDBJ databases">
        <title>Genomic Encyclopedia of Type Strains, Phase IV (KMG-V): Genome sequencing to study the core and pangenomes of soil and plant-associated prokaryotes.</title>
        <authorList>
            <person name="Whitman W."/>
        </authorList>
    </citation>
    <scope>NUCLEOTIDE SEQUENCE [LARGE SCALE GENOMIC DNA]</scope>
    <source>
        <strain evidence="1 2">ANJLi2</strain>
    </source>
</reference>
<protein>
    <submittedName>
        <fullName evidence="1">Uncharacterized protein</fullName>
    </submittedName>
</protein>
<accession>A0ABR6PQ13</accession>
<evidence type="ECO:0000313" key="1">
    <source>
        <dbReference type="EMBL" id="MBB6110356.1"/>
    </source>
</evidence>
<gene>
    <name evidence="1" type="ORF">HDF23_003112</name>
</gene>